<protein>
    <recommendedName>
        <fullName evidence="3">Ankyrin repeat protein</fullName>
    </recommendedName>
</protein>
<comment type="caution">
    <text evidence="1">The sequence shown here is derived from an EMBL/GenBank/DDBJ whole genome shotgun (WGS) entry which is preliminary data.</text>
</comment>
<dbReference type="EMBL" id="JAPFFF010000056">
    <property type="protein sequence ID" value="KAK8838217.1"/>
    <property type="molecule type" value="Genomic_DNA"/>
</dbReference>
<accession>A0ABR2GXZ9</accession>
<evidence type="ECO:0008006" key="3">
    <source>
        <dbReference type="Google" id="ProtNLM"/>
    </source>
</evidence>
<organism evidence="1 2">
    <name type="scientific">Tritrichomonas musculus</name>
    <dbReference type="NCBI Taxonomy" id="1915356"/>
    <lineage>
        <taxon>Eukaryota</taxon>
        <taxon>Metamonada</taxon>
        <taxon>Parabasalia</taxon>
        <taxon>Tritrichomonadida</taxon>
        <taxon>Tritrichomonadidae</taxon>
        <taxon>Tritrichomonas</taxon>
    </lineage>
</organism>
<name>A0ABR2GXZ9_9EUKA</name>
<evidence type="ECO:0000313" key="2">
    <source>
        <dbReference type="Proteomes" id="UP001470230"/>
    </source>
</evidence>
<keyword evidence="2" id="KW-1185">Reference proteome</keyword>
<gene>
    <name evidence="1" type="ORF">M9Y10_035637</name>
</gene>
<dbReference type="Proteomes" id="UP001470230">
    <property type="component" value="Unassembled WGS sequence"/>
</dbReference>
<reference evidence="1 2" key="1">
    <citation type="submission" date="2024-04" db="EMBL/GenBank/DDBJ databases">
        <title>Tritrichomonas musculus Genome.</title>
        <authorList>
            <person name="Alves-Ferreira E."/>
            <person name="Grigg M."/>
            <person name="Lorenzi H."/>
            <person name="Galac M."/>
        </authorList>
    </citation>
    <scope>NUCLEOTIDE SEQUENCE [LARGE SCALE GENOMIC DNA]</scope>
    <source>
        <strain evidence="1 2">EAF2021</strain>
    </source>
</reference>
<proteinExistence type="predicted"/>
<sequence>MAERILSKMFILKTNQKPSHEKKLIECACAGRCTEFVELLSTIIQCEKHHIVVDTAHYGIVNWLKELKKYGADFTVNDYCFFDEAILNGDDNFLAKALDIVDNIPETVWRRIINIAVKINDERIILVLAKCLHFNEKYTNIHLHDKDVITPKNKRNCIYTIC</sequence>
<evidence type="ECO:0000313" key="1">
    <source>
        <dbReference type="EMBL" id="KAK8838217.1"/>
    </source>
</evidence>